<dbReference type="STRING" id="1592317.DPF_2246"/>
<keyword evidence="2" id="KW-0732">Signal</keyword>
<dbReference type="GO" id="GO:0003824">
    <property type="term" value="F:catalytic activity"/>
    <property type="evidence" value="ECO:0007669"/>
    <property type="project" value="InterPro"/>
</dbReference>
<evidence type="ECO:0000256" key="2">
    <source>
        <dbReference type="SAM" id="SignalP"/>
    </source>
</evidence>
<dbReference type="OrthoDB" id="264813at2"/>
<dbReference type="InterPro" id="IPR053143">
    <property type="entry name" value="Arylsulfate_ST"/>
</dbReference>
<dbReference type="PROSITE" id="PS50035">
    <property type="entry name" value="PLD"/>
    <property type="match status" value="1"/>
</dbReference>
<dbReference type="InterPro" id="IPR001736">
    <property type="entry name" value="PLipase_D/transphosphatidylase"/>
</dbReference>
<dbReference type="RefSeq" id="WP_141721116.1">
    <property type="nucleotide sequence ID" value="NZ_BDFE01000017.1"/>
</dbReference>
<dbReference type="GO" id="GO:0006793">
    <property type="term" value="P:phosphorus metabolic process"/>
    <property type="evidence" value="ECO:0007669"/>
    <property type="project" value="UniProtKB-ARBA"/>
</dbReference>
<proteinExistence type="predicted"/>
<feature type="compositionally biased region" description="Basic residues" evidence="1">
    <location>
        <begin position="65"/>
        <end position="74"/>
    </location>
</feature>
<accession>A0A194ALH8</accession>
<evidence type="ECO:0000313" key="5">
    <source>
        <dbReference type="Proteomes" id="UP000095200"/>
    </source>
</evidence>
<keyword evidence="5" id="KW-1185">Reference proteome</keyword>
<feature type="chain" id="PRO_5008507706" evidence="2">
    <location>
        <begin position="27"/>
        <end position="452"/>
    </location>
</feature>
<feature type="region of interest" description="Disordered" evidence="1">
    <location>
        <begin position="60"/>
        <end position="85"/>
    </location>
</feature>
<evidence type="ECO:0000259" key="3">
    <source>
        <dbReference type="PROSITE" id="PS50035"/>
    </source>
</evidence>
<protein>
    <submittedName>
        <fullName evidence="4">ArsR family transcriptional regulator</fullName>
    </submittedName>
</protein>
<dbReference type="EMBL" id="BDFE01000017">
    <property type="protein sequence ID" value="GAU09519.1"/>
    <property type="molecule type" value="Genomic_DNA"/>
</dbReference>
<name>A0A194ALH8_9BACT</name>
<evidence type="ECO:0000313" key="4">
    <source>
        <dbReference type="EMBL" id="GAU09519.1"/>
    </source>
</evidence>
<comment type="caution">
    <text evidence="4">The sequence shown here is derived from an EMBL/GenBank/DDBJ whole genome shotgun (WGS) entry which is preliminary data.</text>
</comment>
<dbReference type="PANTHER" id="PTHR35340:SF5">
    <property type="entry name" value="ASST-DOMAIN-CONTAINING PROTEIN"/>
    <property type="match status" value="1"/>
</dbReference>
<reference evidence="5" key="1">
    <citation type="submission" date="2016-06" db="EMBL/GenBank/DDBJ databases">
        <title>Draft genome sequence of Desulfoplanes formicivorans strain Pf12B.</title>
        <authorList>
            <person name="Watanabe M."/>
            <person name="Kojima H."/>
            <person name="Fukui M."/>
        </authorList>
    </citation>
    <scope>NUCLEOTIDE SEQUENCE [LARGE SCALE GENOMIC DNA]</scope>
    <source>
        <strain evidence="5">Pf12B</strain>
    </source>
</reference>
<sequence>MKLKQVLATTAAAAIFSVGCAVSAWAFPSVFPTGTTIYNPSKAYNSYVLVPQDDKLYNSRDAKHRDMRAKKGTKSIKSSGTASGSVSNMATSVKLIDMNGNVMHTWSVKPTPNRRDVLLKNGHLLSINSKSSTVEERDWDSNLVWEYKCEYKPHHYVTRLDNGNTLILCEGPVPAHRLKEVKNVTVPWWGTIRRKGVKLVGDSIIEVTPDKKIVWRWNAGDDPDMDVNTFSPENVIPDWTHGNTASVIPPNHWYDEGDKRFKPGNIIYNPRNHDKFVIIDKDTKRIVYTYTHNYKGGMSHVHEVEMIPKNCPGAGNILFFDNGLFPRNRDRVGQSLEIEINPVTKNFVWKYESCGYSNMRFFSKTKSSQTKLPNGNVLVSSDNTGRIFQVVPDMNHPEGGEIVWEYVNVSDVSRARPIPYDYCEQFKNFPKPQELPVIPPDNPDFHVTPTAI</sequence>
<feature type="compositionally biased region" description="Low complexity" evidence="1">
    <location>
        <begin position="75"/>
        <end position="85"/>
    </location>
</feature>
<feature type="signal peptide" evidence="2">
    <location>
        <begin position="1"/>
        <end position="26"/>
    </location>
</feature>
<organism evidence="4 5">
    <name type="scientific">Desulfoplanes formicivorans</name>
    <dbReference type="NCBI Taxonomy" id="1592317"/>
    <lineage>
        <taxon>Bacteria</taxon>
        <taxon>Pseudomonadati</taxon>
        <taxon>Thermodesulfobacteriota</taxon>
        <taxon>Desulfovibrionia</taxon>
        <taxon>Desulfovibrionales</taxon>
        <taxon>Desulfoplanaceae</taxon>
        <taxon>Desulfoplanes</taxon>
    </lineage>
</organism>
<dbReference type="AlphaFoldDB" id="A0A194ALH8"/>
<feature type="domain" description="PLD phosphodiesterase" evidence="3">
    <location>
        <begin position="268"/>
        <end position="298"/>
    </location>
</feature>
<dbReference type="Proteomes" id="UP000095200">
    <property type="component" value="Unassembled WGS sequence"/>
</dbReference>
<dbReference type="PANTHER" id="PTHR35340">
    <property type="entry name" value="PQQ ENZYME REPEAT PROTEIN-RELATED"/>
    <property type="match status" value="1"/>
</dbReference>
<evidence type="ECO:0000256" key="1">
    <source>
        <dbReference type="SAM" id="MobiDB-lite"/>
    </source>
</evidence>
<gene>
    <name evidence="4" type="ORF">DPF_2246</name>
</gene>
<dbReference type="PROSITE" id="PS51257">
    <property type="entry name" value="PROKAR_LIPOPROTEIN"/>
    <property type="match status" value="1"/>
</dbReference>